<protein>
    <submittedName>
        <fullName evidence="1">Uncharacterized protein</fullName>
    </submittedName>
</protein>
<organism evidence="1 2">
    <name type="scientific">Denitrovibrio acetiphilus (strain DSM 12809 / NBRC 114555 / N2460)</name>
    <dbReference type="NCBI Taxonomy" id="522772"/>
    <lineage>
        <taxon>Bacteria</taxon>
        <taxon>Pseudomonadati</taxon>
        <taxon>Deferribacterota</taxon>
        <taxon>Deferribacteres</taxon>
        <taxon>Deferribacterales</taxon>
        <taxon>Geovibrionaceae</taxon>
        <taxon>Denitrovibrio</taxon>
    </lineage>
</organism>
<dbReference type="PaxDb" id="522772-Dacet_0002"/>
<dbReference type="AlphaFoldDB" id="D4H161"/>
<name>D4H161_DENA2</name>
<dbReference type="KEGG" id="dap:Dacet_0002"/>
<accession>D4H161</accession>
<keyword evidence="2" id="KW-1185">Reference proteome</keyword>
<gene>
    <name evidence="1" type="ordered locus">Dacet_0002</name>
</gene>
<evidence type="ECO:0000313" key="1">
    <source>
        <dbReference type="EMBL" id="ADD66809.1"/>
    </source>
</evidence>
<sequence>MNISIEKPALSEPALSIYAWMNELITALELISHCEECNDEAISGLTNESRNCHSPAGIAVTYFAYALAVKQ</sequence>
<dbReference type="InParanoid" id="D4H161"/>
<dbReference type="HOGENOM" id="CLU_2733383_0_0_0"/>
<dbReference type="RefSeq" id="WP_013009357.1">
    <property type="nucleotide sequence ID" value="NC_013943.1"/>
</dbReference>
<dbReference type="EMBL" id="CP001968">
    <property type="protein sequence ID" value="ADD66809.1"/>
    <property type="molecule type" value="Genomic_DNA"/>
</dbReference>
<evidence type="ECO:0000313" key="2">
    <source>
        <dbReference type="Proteomes" id="UP000002012"/>
    </source>
</evidence>
<reference evidence="1 2" key="1">
    <citation type="journal article" date="2010" name="Stand. Genomic Sci.">
        <title>Complete genome sequence of Denitrovibrio acetiphilus type strain (N2460).</title>
        <authorList>
            <person name="Kiss H."/>
            <person name="Lang E."/>
            <person name="Lapidus A."/>
            <person name="Copeland A."/>
            <person name="Nolan M."/>
            <person name="Glavina Del Rio T."/>
            <person name="Chen F."/>
            <person name="Lucas S."/>
            <person name="Tice H."/>
            <person name="Cheng J.F."/>
            <person name="Han C."/>
            <person name="Goodwin L."/>
            <person name="Pitluck S."/>
            <person name="Liolios K."/>
            <person name="Pati A."/>
            <person name="Ivanova N."/>
            <person name="Mavromatis K."/>
            <person name="Chen A."/>
            <person name="Palaniappan K."/>
            <person name="Land M."/>
            <person name="Hauser L."/>
            <person name="Chang Y.J."/>
            <person name="Jeffries C.D."/>
            <person name="Detter J.C."/>
            <person name="Brettin T."/>
            <person name="Spring S."/>
            <person name="Rohde M."/>
            <person name="Goker M."/>
            <person name="Woyke T."/>
            <person name="Bristow J."/>
            <person name="Eisen J.A."/>
            <person name="Markowitz V."/>
            <person name="Hugenholtz P."/>
            <person name="Kyrpides N.C."/>
            <person name="Klenk H.P."/>
        </authorList>
    </citation>
    <scope>NUCLEOTIDE SEQUENCE [LARGE SCALE GENOMIC DNA]</scope>
    <source>
        <strain evidence="2">DSM 12809 / NBRC 114555 / N2460</strain>
    </source>
</reference>
<proteinExistence type="predicted"/>
<dbReference type="Proteomes" id="UP000002012">
    <property type="component" value="Chromosome"/>
</dbReference>